<evidence type="ECO:0000256" key="1">
    <source>
        <dbReference type="SAM" id="MobiDB-lite"/>
    </source>
</evidence>
<sequence length="92" mass="9907">MSAVTAFSHRETAGEPTAPTATSATRGTAHQPARRRIPRCGRAHRGIAAAVRTGLANREDPERIEGRIRDAEAGSRGRYGSDRRLFPNPDSA</sequence>
<organism evidence="2 3">
    <name type="scientific">Rhodococcus jostii (strain RHA1)</name>
    <dbReference type="NCBI Taxonomy" id="101510"/>
    <lineage>
        <taxon>Bacteria</taxon>
        <taxon>Bacillati</taxon>
        <taxon>Actinomycetota</taxon>
        <taxon>Actinomycetes</taxon>
        <taxon>Mycobacteriales</taxon>
        <taxon>Nocardiaceae</taxon>
        <taxon>Rhodococcus</taxon>
    </lineage>
</organism>
<accession>Q0RZL1</accession>
<feature type="compositionally biased region" description="Basic and acidic residues" evidence="1">
    <location>
        <begin position="61"/>
        <end position="85"/>
    </location>
</feature>
<geneLocation type="plasmid" evidence="2 3">
    <name>pRHL1</name>
</geneLocation>
<evidence type="ECO:0000313" key="3">
    <source>
        <dbReference type="Proteomes" id="UP000008710"/>
    </source>
</evidence>
<evidence type="ECO:0000313" key="2">
    <source>
        <dbReference type="EMBL" id="ABG99275.1"/>
    </source>
</evidence>
<proteinExistence type="predicted"/>
<keyword evidence="2" id="KW-0614">Plasmid</keyword>
<dbReference type="HOGENOM" id="CLU_2411229_0_0_11"/>
<dbReference type="Proteomes" id="UP000008710">
    <property type="component" value="Plasmid pRHL1"/>
</dbReference>
<feature type="region of interest" description="Disordered" evidence="1">
    <location>
        <begin position="61"/>
        <end position="92"/>
    </location>
</feature>
<dbReference type="AlphaFoldDB" id="Q0RZL1"/>
<dbReference type="KEGG" id="rha:RHA1_ro08230"/>
<protein>
    <submittedName>
        <fullName evidence="2">Uncharacterized protein</fullName>
    </submittedName>
</protein>
<dbReference type="EMBL" id="CP000432">
    <property type="protein sequence ID" value="ABG99275.1"/>
    <property type="molecule type" value="Genomic_DNA"/>
</dbReference>
<name>Q0RZL1_RHOJR</name>
<gene>
    <name evidence="2" type="ordered locus">RHA1_ro08230</name>
</gene>
<reference evidence="3" key="1">
    <citation type="journal article" date="2006" name="Proc. Natl. Acad. Sci. U.S.A.">
        <title>The complete genome of Rhodococcus sp. RHA1 provides insights into a catabolic powerhouse.</title>
        <authorList>
            <person name="McLeod M.P."/>
            <person name="Warren R.L."/>
            <person name="Hsiao W.W.L."/>
            <person name="Araki N."/>
            <person name="Myhre M."/>
            <person name="Fernandes C."/>
            <person name="Miyazawa D."/>
            <person name="Wong W."/>
            <person name="Lillquist A.L."/>
            <person name="Wang D."/>
            <person name="Dosanjh M."/>
            <person name="Hara H."/>
            <person name="Petrescu A."/>
            <person name="Morin R.D."/>
            <person name="Yang G."/>
            <person name="Stott J.M."/>
            <person name="Schein J.E."/>
            <person name="Shin H."/>
            <person name="Smailus D."/>
            <person name="Siddiqui A.S."/>
            <person name="Marra M.A."/>
            <person name="Jones S.J.M."/>
            <person name="Holt R."/>
            <person name="Brinkman F.S.L."/>
            <person name="Miyauchi K."/>
            <person name="Fukuda M."/>
            <person name="Davies J.E."/>
            <person name="Mohn W.W."/>
            <person name="Eltis L.D."/>
        </authorList>
    </citation>
    <scope>NUCLEOTIDE SEQUENCE [LARGE SCALE GENOMIC DNA]</scope>
    <source>
        <strain evidence="3">RHA1</strain>
    </source>
</reference>
<feature type="region of interest" description="Disordered" evidence="1">
    <location>
        <begin position="1"/>
        <end position="42"/>
    </location>
</feature>
<feature type="compositionally biased region" description="Basic residues" evidence="1">
    <location>
        <begin position="32"/>
        <end position="42"/>
    </location>
</feature>
<feature type="compositionally biased region" description="Low complexity" evidence="1">
    <location>
        <begin position="14"/>
        <end position="29"/>
    </location>
</feature>